<protein>
    <submittedName>
        <fullName evidence="1">Uncharacterized protein</fullName>
    </submittedName>
</protein>
<dbReference type="EMBL" id="GBRH01195401">
    <property type="protein sequence ID" value="JAE02495.1"/>
    <property type="molecule type" value="Transcribed_RNA"/>
</dbReference>
<name>A0A0A9EP28_ARUDO</name>
<organism evidence="1">
    <name type="scientific">Arundo donax</name>
    <name type="common">Giant reed</name>
    <name type="synonym">Donax arundinaceus</name>
    <dbReference type="NCBI Taxonomy" id="35708"/>
    <lineage>
        <taxon>Eukaryota</taxon>
        <taxon>Viridiplantae</taxon>
        <taxon>Streptophyta</taxon>
        <taxon>Embryophyta</taxon>
        <taxon>Tracheophyta</taxon>
        <taxon>Spermatophyta</taxon>
        <taxon>Magnoliopsida</taxon>
        <taxon>Liliopsida</taxon>
        <taxon>Poales</taxon>
        <taxon>Poaceae</taxon>
        <taxon>PACMAD clade</taxon>
        <taxon>Arundinoideae</taxon>
        <taxon>Arundineae</taxon>
        <taxon>Arundo</taxon>
    </lineage>
</organism>
<accession>A0A0A9EP28</accession>
<reference evidence="1" key="2">
    <citation type="journal article" date="2015" name="Data Brief">
        <title>Shoot transcriptome of the giant reed, Arundo donax.</title>
        <authorList>
            <person name="Barrero R.A."/>
            <person name="Guerrero F.D."/>
            <person name="Moolhuijzen P."/>
            <person name="Goolsby J.A."/>
            <person name="Tidwell J."/>
            <person name="Bellgard S.E."/>
            <person name="Bellgard M.I."/>
        </authorList>
    </citation>
    <scope>NUCLEOTIDE SEQUENCE</scope>
    <source>
        <tissue evidence="1">Shoot tissue taken approximately 20 cm above the soil surface</tissue>
    </source>
</reference>
<evidence type="ECO:0000313" key="1">
    <source>
        <dbReference type="EMBL" id="JAE02495.1"/>
    </source>
</evidence>
<dbReference type="AlphaFoldDB" id="A0A0A9EP28"/>
<proteinExistence type="predicted"/>
<reference evidence="1" key="1">
    <citation type="submission" date="2014-09" db="EMBL/GenBank/DDBJ databases">
        <authorList>
            <person name="Magalhaes I.L.F."/>
            <person name="Oliveira U."/>
            <person name="Santos F.R."/>
            <person name="Vidigal T.H.D.A."/>
            <person name="Brescovit A.D."/>
            <person name="Santos A.J."/>
        </authorList>
    </citation>
    <scope>NUCLEOTIDE SEQUENCE</scope>
    <source>
        <tissue evidence="1">Shoot tissue taken approximately 20 cm above the soil surface</tissue>
    </source>
</reference>
<sequence>MHLVRTTTTTNQGAAPSAAMIKLNLKERSNKNATVHNHF</sequence>